<name>A0ABU1MVX2_9CAUL</name>
<accession>A0ABU1MVX2</accession>
<keyword evidence="1" id="KW-0812">Transmembrane</keyword>
<sequence length="52" mass="5627">MAYIGYDSGLRPPSGRTQSRPARARFAWERLGLVAASILAWVAIIAGVRAIL</sequence>
<comment type="caution">
    <text evidence="2">The sequence shown here is derived from an EMBL/GenBank/DDBJ whole genome shotgun (WGS) entry which is preliminary data.</text>
</comment>
<gene>
    <name evidence="2" type="ORF">J2800_001070</name>
</gene>
<evidence type="ECO:0000256" key="1">
    <source>
        <dbReference type="SAM" id="Phobius"/>
    </source>
</evidence>
<organism evidence="2 3">
    <name type="scientific">Caulobacter rhizosphaerae</name>
    <dbReference type="NCBI Taxonomy" id="2010972"/>
    <lineage>
        <taxon>Bacteria</taxon>
        <taxon>Pseudomonadati</taxon>
        <taxon>Pseudomonadota</taxon>
        <taxon>Alphaproteobacteria</taxon>
        <taxon>Caulobacterales</taxon>
        <taxon>Caulobacteraceae</taxon>
        <taxon>Caulobacter</taxon>
    </lineage>
</organism>
<proteinExistence type="predicted"/>
<evidence type="ECO:0000313" key="2">
    <source>
        <dbReference type="EMBL" id="MDR6530334.1"/>
    </source>
</evidence>
<dbReference type="RefSeq" id="WP_163228303.1">
    <property type="nucleotide sequence ID" value="NZ_BMLD01000008.1"/>
</dbReference>
<protein>
    <submittedName>
        <fullName evidence="2">Uncharacterized protein</fullName>
    </submittedName>
</protein>
<keyword evidence="3" id="KW-1185">Reference proteome</keyword>
<keyword evidence="1" id="KW-1133">Transmembrane helix</keyword>
<feature type="transmembrane region" description="Helical" evidence="1">
    <location>
        <begin position="31"/>
        <end position="51"/>
    </location>
</feature>
<keyword evidence="1" id="KW-0472">Membrane</keyword>
<reference evidence="2 3" key="1">
    <citation type="submission" date="2023-07" db="EMBL/GenBank/DDBJ databases">
        <title>Sorghum-associated microbial communities from plants grown in Nebraska, USA.</title>
        <authorList>
            <person name="Schachtman D."/>
        </authorList>
    </citation>
    <scope>NUCLEOTIDE SEQUENCE [LARGE SCALE GENOMIC DNA]</scope>
    <source>
        <strain evidence="2 3">DS2154</strain>
    </source>
</reference>
<dbReference type="Proteomes" id="UP001262754">
    <property type="component" value="Unassembled WGS sequence"/>
</dbReference>
<dbReference type="EMBL" id="JAVDRL010000003">
    <property type="protein sequence ID" value="MDR6530334.1"/>
    <property type="molecule type" value="Genomic_DNA"/>
</dbReference>
<evidence type="ECO:0000313" key="3">
    <source>
        <dbReference type="Proteomes" id="UP001262754"/>
    </source>
</evidence>